<feature type="region of interest" description="Disordered" evidence="1">
    <location>
        <begin position="316"/>
        <end position="376"/>
    </location>
</feature>
<comment type="caution">
    <text evidence="2">The sequence shown here is derived from an EMBL/GenBank/DDBJ whole genome shotgun (WGS) entry which is preliminary data.</text>
</comment>
<evidence type="ECO:0000313" key="3">
    <source>
        <dbReference type="Proteomes" id="UP001642540"/>
    </source>
</evidence>
<protein>
    <submittedName>
        <fullName evidence="2">Uncharacterized protein</fullName>
    </submittedName>
</protein>
<reference evidence="2 3" key="1">
    <citation type="submission" date="2024-08" db="EMBL/GenBank/DDBJ databases">
        <authorList>
            <person name="Cucini C."/>
            <person name="Frati F."/>
        </authorList>
    </citation>
    <scope>NUCLEOTIDE SEQUENCE [LARGE SCALE GENOMIC DNA]</scope>
</reference>
<dbReference type="EMBL" id="CAXLJM020000068">
    <property type="protein sequence ID" value="CAL8123769.1"/>
    <property type="molecule type" value="Genomic_DNA"/>
</dbReference>
<organism evidence="2 3">
    <name type="scientific">Orchesella dallaii</name>
    <dbReference type="NCBI Taxonomy" id="48710"/>
    <lineage>
        <taxon>Eukaryota</taxon>
        <taxon>Metazoa</taxon>
        <taxon>Ecdysozoa</taxon>
        <taxon>Arthropoda</taxon>
        <taxon>Hexapoda</taxon>
        <taxon>Collembola</taxon>
        <taxon>Entomobryomorpha</taxon>
        <taxon>Entomobryoidea</taxon>
        <taxon>Orchesellidae</taxon>
        <taxon>Orchesellinae</taxon>
        <taxon>Orchesella</taxon>
    </lineage>
</organism>
<gene>
    <name evidence="2" type="ORF">ODALV1_LOCUS20309</name>
</gene>
<evidence type="ECO:0000256" key="1">
    <source>
        <dbReference type="SAM" id="MobiDB-lite"/>
    </source>
</evidence>
<evidence type="ECO:0000313" key="2">
    <source>
        <dbReference type="EMBL" id="CAL8123769.1"/>
    </source>
</evidence>
<feature type="compositionally biased region" description="Basic and acidic residues" evidence="1">
    <location>
        <begin position="329"/>
        <end position="376"/>
    </location>
</feature>
<sequence length="564" mass="64272">MSARRKATVRTKKVLHDVSVSTVLRSQSTSSSFSISEGHVQENEHRCTAESESVQGLHGCTFKTKTIGSGDDNLAAKGSSKLTDRQKGHGWNPFFKFFSNLTSKNQSEPQLSDREIAKVLANKFEEVIREEQLHGAKDFNAFRDHLAEEFPLNSEEVDKICMNISKHLFPAEDCEYGEKNGDDSSDGDSVDYVSESGGAAVSEDDFVVEADDGVYEHRDEDYEDMDDSDQFDDEDESFFEPTVTAPCDQCLRNRCSNCLVKIKAGEKKHNKIPSIHHIFDDKVDYVSLEVALICVFDPESPYKKWNRKVERKAEMEMRLTRERKGKTKSSKDAKPKPEKVEKSEAKGVQAQDKEKERELLEVPKSDKVTISKDNGNKDKDVMKKCQDVEGECCSDIDITARMVAEAVQEQNRELSHFYLCSGCAELLSLLFTIWERLEMNLLPVESYFHTVMMAFEIAEKARNVIYHPPKGSTFRVLRRYSKKCHPVGCQKRTNQDGVRINLESGDDFVKQAVGNLISFLHEAYSRVYNEVLKELFRNFLREYPETSRRCEGEACSVPRKTINE</sequence>
<name>A0ABP1RAB6_9HEXA</name>
<proteinExistence type="predicted"/>
<dbReference type="Proteomes" id="UP001642540">
    <property type="component" value="Unassembled WGS sequence"/>
</dbReference>
<accession>A0ABP1RAB6</accession>
<keyword evidence="3" id="KW-1185">Reference proteome</keyword>